<reference evidence="3 4" key="1">
    <citation type="journal article" date="2019" name="Int. J. Syst. Evol. Microbiol.">
        <title>The Global Catalogue of Microorganisms (GCM) 10K type strain sequencing project: providing services to taxonomists for standard genome sequencing and annotation.</title>
        <authorList>
            <consortium name="The Broad Institute Genomics Platform"/>
            <consortium name="The Broad Institute Genome Sequencing Center for Infectious Disease"/>
            <person name="Wu L."/>
            <person name="Ma J."/>
        </authorList>
    </citation>
    <scope>NUCLEOTIDE SEQUENCE [LARGE SCALE GENOMIC DNA]</scope>
    <source>
        <strain evidence="3 4">JCM 9383</strain>
    </source>
</reference>
<dbReference type="RefSeq" id="WP_344678683.1">
    <property type="nucleotide sequence ID" value="NZ_BAAAUX010000007.1"/>
</dbReference>
<dbReference type="InterPro" id="IPR050767">
    <property type="entry name" value="Sel1_AlgK"/>
</dbReference>
<dbReference type="EMBL" id="BAAAUX010000007">
    <property type="protein sequence ID" value="GAA2781774.1"/>
    <property type="molecule type" value="Genomic_DNA"/>
</dbReference>
<proteinExistence type="predicted"/>
<evidence type="ECO:0000259" key="2">
    <source>
        <dbReference type="Pfam" id="PF00656"/>
    </source>
</evidence>
<comment type="caution">
    <text evidence="3">The sequence shown here is derived from an EMBL/GenBank/DDBJ whole genome shotgun (WGS) entry which is preliminary data.</text>
</comment>
<accession>A0ABN3V854</accession>
<dbReference type="Gene3D" id="3.40.50.1460">
    <property type="match status" value="1"/>
</dbReference>
<dbReference type="SUPFAM" id="SSF81901">
    <property type="entry name" value="HCP-like"/>
    <property type="match status" value="2"/>
</dbReference>
<evidence type="ECO:0000313" key="4">
    <source>
        <dbReference type="Proteomes" id="UP001500979"/>
    </source>
</evidence>
<dbReference type="InterPro" id="IPR011990">
    <property type="entry name" value="TPR-like_helical_dom_sf"/>
</dbReference>
<feature type="region of interest" description="Disordered" evidence="1">
    <location>
        <begin position="223"/>
        <end position="257"/>
    </location>
</feature>
<evidence type="ECO:0000313" key="3">
    <source>
        <dbReference type="EMBL" id="GAA2781774.1"/>
    </source>
</evidence>
<dbReference type="Proteomes" id="UP001500979">
    <property type="component" value="Unassembled WGS sequence"/>
</dbReference>
<dbReference type="PANTHER" id="PTHR11102:SF160">
    <property type="entry name" value="ERAD-ASSOCIATED E3 UBIQUITIN-PROTEIN LIGASE COMPONENT HRD3"/>
    <property type="match status" value="1"/>
</dbReference>
<dbReference type="SUPFAM" id="SSF52129">
    <property type="entry name" value="Caspase-like"/>
    <property type="match status" value="1"/>
</dbReference>
<dbReference type="InterPro" id="IPR029030">
    <property type="entry name" value="Caspase-like_dom_sf"/>
</dbReference>
<gene>
    <name evidence="3" type="ORF">GCM10010470_14640</name>
</gene>
<dbReference type="Pfam" id="PF08238">
    <property type="entry name" value="Sel1"/>
    <property type="match status" value="6"/>
</dbReference>
<dbReference type="NCBIfam" id="NF047832">
    <property type="entry name" value="caspase_w_EACC1"/>
    <property type="match status" value="1"/>
</dbReference>
<feature type="domain" description="Peptidase C14 caspase" evidence="2">
    <location>
        <begin position="10"/>
        <end position="217"/>
    </location>
</feature>
<organism evidence="3 4">
    <name type="scientific">Saccharopolyspora taberi</name>
    <dbReference type="NCBI Taxonomy" id="60895"/>
    <lineage>
        <taxon>Bacteria</taxon>
        <taxon>Bacillati</taxon>
        <taxon>Actinomycetota</taxon>
        <taxon>Actinomycetes</taxon>
        <taxon>Pseudonocardiales</taxon>
        <taxon>Pseudonocardiaceae</taxon>
        <taxon>Saccharopolyspora</taxon>
    </lineage>
</organism>
<keyword evidence="4" id="KW-1185">Reference proteome</keyword>
<name>A0ABN3V854_9PSEU</name>
<dbReference type="InterPro" id="IPR006597">
    <property type="entry name" value="Sel1-like"/>
</dbReference>
<dbReference type="SMART" id="SM00671">
    <property type="entry name" value="SEL1"/>
    <property type="match status" value="11"/>
</dbReference>
<dbReference type="Pfam" id="PF00656">
    <property type="entry name" value="Peptidase_C14"/>
    <property type="match status" value="1"/>
</dbReference>
<dbReference type="InterPro" id="IPR011600">
    <property type="entry name" value="Pept_C14_caspase"/>
</dbReference>
<sequence length="689" mass="76508">MRLPDGARSRAFLFGTSRFDDDELHDLPQVGNNLTDLSGALADSWGLAPEHCTVLPDPADVKALGKRLTAVAAEAEDVLLVYYAGHGLLDERSELFLSLPHTERDFLEWSGLPFAQLRGVLANSTARNRVLVLDCCFSGRAIEAMSDPVSVVTGQVEISGGFTLTSSAANETSVARVGARNTEFTGELLTLLDHGVADEPRLLSLDAVYRNLRRALKVRGLPEPQRRGTSTVERLALAPNRAFSPPPPSPENTERESPWLAGVSDREELLHLAKLQEDKGKIAKARSLYERSADQGEPEAMNRLACLLRASGEDKRAEELFRRAVEHGHVEAMFNLGLLLERQRSDDEGWIERAAENDHTSAMFRLAARYEENDLDALATRWYRHAANAGDDDAALSLGVILAQGSDTDEAKNWHQIAVSRGRIDQQDYENLLRKLKDHATTDAGYQLAVRDFGWSLRPVKARRRAARQHLDHANAGEVEAMVRYADLVHEDEQWPEARQWYAKAAAHGNADGMFGMGSMSDDPQEKKHWYGRAALGGHSPAMHVLGVIAAQAGQHEEAHQWFDKAARNGNLAAMFELGAAHERAEQDDKAQDWYRKAAQGGNRQAMYALGMSLSQSGRDGQARFWLKKAADRHHVDAMFHLAVLLTTMRETSEAGRWLRNAAAAGHDEARKRLKRLEEGTWWSRLRGT</sequence>
<dbReference type="Pfam" id="PF13432">
    <property type="entry name" value="TPR_16"/>
    <property type="match status" value="1"/>
</dbReference>
<protein>
    <recommendedName>
        <fullName evidence="2">Peptidase C14 caspase domain-containing protein</fullName>
    </recommendedName>
</protein>
<evidence type="ECO:0000256" key="1">
    <source>
        <dbReference type="SAM" id="MobiDB-lite"/>
    </source>
</evidence>
<dbReference type="Gene3D" id="1.25.40.10">
    <property type="entry name" value="Tetratricopeptide repeat domain"/>
    <property type="match status" value="2"/>
</dbReference>
<dbReference type="PANTHER" id="PTHR11102">
    <property type="entry name" value="SEL-1-LIKE PROTEIN"/>
    <property type="match status" value="1"/>
</dbReference>